<dbReference type="GO" id="GO:0006508">
    <property type="term" value="P:proteolysis"/>
    <property type="evidence" value="ECO:0007669"/>
    <property type="project" value="InterPro"/>
</dbReference>
<feature type="region of interest" description="Disordered" evidence="5">
    <location>
        <begin position="3227"/>
        <end position="3255"/>
    </location>
</feature>
<feature type="compositionally biased region" description="Gly residues" evidence="5">
    <location>
        <begin position="3330"/>
        <end position="3342"/>
    </location>
</feature>
<dbReference type="HOGENOM" id="CLU_224799_0_0_3"/>
<dbReference type="GO" id="GO:0008237">
    <property type="term" value="F:metallopeptidase activity"/>
    <property type="evidence" value="ECO:0007669"/>
    <property type="project" value="InterPro"/>
</dbReference>
<evidence type="ECO:0000259" key="6">
    <source>
        <dbReference type="PROSITE" id="PS50268"/>
    </source>
</evidence>
<dbReference type="InterPro" id="IPR026919">
    <property type="entry name" value="ADGRV1"/>
</dbReference>
<organism evidence="7 8">
    <name type="scientific">Gloeothece verrucosa (strain PCC 7822)</name>
    <name type="common">Cyanothece sp. (strain PCC 7822)</name>
    <dbReference type="NCBI Taxonomy" id="497965"/>
    <lineage>
        <taxon>Bacteria</taxon>
        <taxon>Bacillati</taxon>
        <taxon>Cyanobacteriota</taxon>
        <taxon>Cyanophyceae</taxon>
        <taxon>Oscillatoriophycideae</taxon>
        <taxon>Chroococcales</taxon>
        <taxon>Aphanothecaceae</taxon>
        <taxon>Gloeothece</taxon>
        <taxon>Gloeothece verrucosa</taxon>
    </lineage>
</organism>
<dbReference type="Gene3D" id="2.60.40.60">
    <property type="entry name" value="Cadherins"/>
    <property type="match status" value="3"/>
</dbReference>
<dbReference type="PANTHER" id="PTHR46682:SF1">
    <property type="entry name" value="ADHESION G-PROTEIN COUPLED RECEPTOR V1"/>
    <property type="match status" value="1"/>
</dbReference>
<dbReference type="InterPro" id="IPR015919">
    <property type="entry name" value="Cadherin-like_sf"/>
</dbReference>
<dbReference type="GO" id="GO:0004930">
    <property type="term" value="F:G protein-coupled receptor activity"/>
    <property type="evidence" value="ECO:0007669"/>
    <property type="project" value="InterPro"/>
</dbReference>
<geneLocation type="plasmid" evidence="7 8">
    <name>Cy782201</name>
</geneLocation>
<feature type="compositionally biased region" description="Low complexity" evidence="5">
    <location>
        <begin position="3227"/>
        <end position="3241"/>
    </location>
</feature>
<dbReference type="PANTHER" id="PTHR46682">
    <property type="entry name" value="ADHESION G-PROTEIN COUPLED RECEPTOR V1"/>
    <property type="match status" value="1"/>
</dbReference>
<keyword evidence="8" id="KW-1185">Reference proteome</keyword>
<reference evidence="8" key="1">
    <citation type="journal article" date="2011" name="MBio">
        <title>Novel metabolic attributes of the genus Cyanothece, comprising a group of unicellular nitrogen-fixing Cyanobacteria.</title>
        <authorList>
            <person name="Bandyopadhyay A."/>
            <person name="Elvitigala T."/>
            <person name="Welsh E."/>
            <person name="Stockel J."/>
            <person name="Liberton M."/>
            <person name="Min H."/>
            <person name="Sherman L.A."/>
            <person name="Pakrasi H.B."/>
        </authorList>
    </citation>
    <scope>NUCLEOTIDE SEQUENCE [LARGE SCALE GENOMIC DNA]</scope>
    <source>
        <strain evidence="8">PCC 7822</strain>
        <plasmid evidence="8">Cy782201</plasmid>
    </source>
</reference>
<dbReference type="RefSeq" id="WP_013334240.1">
    <property type="nucleotide sequence ID" value="NC_014533.1"/>
</dbReference>
<protein>
    <submittedName>
        <fullName evidence="7">Peptidase M23</fullName>
    </submittedName>
</protein>
<dbReference type="InterPro" id="IPR011044">
    <property type="entry name" value="Quino_amine_DH_bsu"/>
</dbReference>
<dbReference type="InterPro" id="IPR038081">
    <property type="entry name" value="CalX-like_sf"/>
</dbReference>
<dbReference type="Proteomes" id="UP000008206">
    <property type="component" value="Plasmid Cy782201"/>
</dbReference>
<evidence type="ECO:0000256" key="1">
    <source>
        <dbReference type="ARBA" id="ARBA00009490"/>
    </source>
</evidence>
<gene>
    <name evidence="7" type="ordered locus">Cyan7822_5624</name>
</gene>
<dbReference type="Gene3D" id="3.40.390.10">
    <property type="entry name" value="Collagenase (Catalytic Domain)"/>
    <property type="match status" value="1"/>
</dbReference>
<dbReference type="Pfam" id="PF00353">
    <property type="entry name" value="HemolysinCabind"/>
    <property type="match status" value="6"/>
</dbReference>
<feature type="domain" description="Cadherin" evidence="6">
    <location>
        <begin position="713"/>
        <end position="810"/>
    </location>
</feature>
<dbReference type="PROSITE" id="PS50268">
    <property type="entry name" value="CADHERIN_2"/>
    <property type="match status" value="3"/>
</dbReference>
<dbReference type="Pfam" id="PF01551">
    <property type="entry name" value="Peptidase_M23"/>
    <property type="match status" value="1"/>
</dbReference>
<dbReference type="SUPFAM" id="SSF75011">
    <property type="entry name" value="3-carboxy-cis,cis-mucoante lactonizing enzyme"/>
    <property type="match status" value="2"/>
</dbReference>
<dbReference type="PROSITE" id="PS00330">
    <property type="entry name" value="HEMOLYSIN_CALCIUM"/>
    <property type="match status" value="3"/>
</dbReference>
<evidence type="ECO:0000313" key="8">
    <source>
        <dbReference type="Proteomes" id="UP000008206"/>
    </source>
</evidence>
<evidence type="ECO:0000313" key="7">
    <source>
        <dbReference type="EMBL" id="ADN17490.1"/>
    </source>
</evidence>
<dbReference type="Pfam" id="PF03160">
    <property type="entry name" value="Calx-beta"/>
    <property type="match status" value="6"/>
</dbReference>
<name>E0UKL0_GLOV7</name>
<dbReference type="Gene3D" id="2.150.10.10">
    <property type="entry name" value="Serralysin-like metalloprotease, C-terminal"/>
    <property type="match status" value="4"/>
</dbReference>
<dbReference type="GO" id="GO:0005509">
    <property type="term" value="F:calcium ion binding"/>
    <property type="evidence" value="ECO:0007669"/>
    <property type="project" value="InterPro"/>
</dbReference>
<evidence type="ECO:0000256" key="5">
    <source>
        <dbReference type="SAM" id="MobiDB-lite"/>
    </source>
</evidence>
<comment type="similarity">
    <text evidence="1">Belongs to the peptidase M10B family.</text>
</comment>
<keyword evidence="4" id="KW-0106">Calcium</keyword>
<dbReference type="CDD" id="cd11304">
    <property type="entry name" value="Cadherin_repeat"/>
    <property type="match status" value="2"/>
</dbReference>
<keyword evidence="3" id="KW-0677">Repeat</keyword>
<dbReference type="InterPro" id="IPR018511">
    <property type="entry name" value="Hemolysin-typ_Ca-bd_CS"/>
</dbReference>
<dbReference type="SMART" id="SM00112">
    <property type="entry name" value="CA"/>
    <property type="match status" value="3"/>
</dbReference>
<dbReference type="SMART" id="SM00235">
    <property type="entry name" value="ZnMc"/>
    <property type="match status" value="1"/>
</dbReference>
<dbReference type="Pfam" id="PF00028">
    <property type="entry name" value="Cadherin"/>
    <property type="match status" value="1"/>
</dbReference>
<dbReference type="InterPro" id="IPR003644">
    <property type="entry name" value="Calx_beta"/>
</dbReference>
<dbReference type="InterPro" id="IPR002126">
    <property type="entry name" value="Cadherin-like_dom"/>
</dbReference>
<dbReference type="GO" id="GO:0007156">
    <property type="term" value="P:homophilic cell adhesion via plasma membrane adhesion molecules"/>
    <property type="evidence" value="ECO:0007669"/>
    <property type="project" value="InterPro"/>
</dbReference>
<evidence type="ECO:0000256" key="3">
    <source>
        <dbReference type="ARBA" id="ARBA00022737"/>
    </source>
</evidence>
<accession>E0UKL0</accession>
<dbReference type="InterPro" id="IPR006026">
    <property type="entry name" value="Peptidase_Metallo"/>
</dbReference>
<keyword evidence="2" id="KW-0732">Signal</keyword>
<dbReference type="SUPFAM" id="SSF141072">
    <property type="entry name" value="CalX-like"/>
    <property type="match status" value="6"/>
</dbReference>
<feature type="domain" description="Cadherin" evidence="6">
    <location>
        <begin position="317"/>
        <end position="418"/>
    </location>
</feature>
<dbReference type="InterPro" id="IPR001343">
    <property type="entry name" value="Hemolysn_Ca-bd"/>
</dbReference>
<dbReference type="SMART" id="SM00237">
    <property type="entry name" value="Calx_beta"/>
    <property type="match status" value="4"/>
</dbReference>
<dbReference type="NCBIfam" id="NF041519">
    <property type="entry name" value="bluetail"/>
    <property type="match status" value="1"/>
</dbReference>
<dbReference type="KEGG" id="cyj:Cyan7822_5624"/>
<dbReference type="SUPFAM" id="SSF50969">
    <property type="entry name" value="YVTN repeat-like/Quinoprotein amine dehydrogenase"/>
    <property type="match status" value="1"/>
</dbReference>
<dbReference type="InterPro" id="IPR024079">
    <property type="entry name" value="MetalloPept_cat_dom_sf"/>
</dbReference>
<evidence type="ECO:0000256" key="4">
    <source>
        <dbReference type="ARBA" id="ARBA00022837"/>
    </source>
</evidence>
<dbReference type="SUPFAM" id="SSF51120">
    <property type="entry name" value="beta-Roll"/>
    <property type="match status" value="5"/>
</dbReference>
<evidence type="ECO:0000256" key="2">
    <source>
        <dbReference type="ARBA" id="ARBA00022729"/>
    </source>
</evidence>
<dbReference type="InterPro" id="IPR013211">
    <property type="entry name" value="LVIVD"/>
</dbReference>
<dbReference type="CDD" id="cd12797">
    <property type="entry name" value="M23_peptidase"/>
    <property type="match status" value="1"/>
</dbReference>
<dbReference type="Pfam" id="PF08309">
    <property type="entry name" value="LVIVD"/>
    <property type="match status" value="27"/>
</dbReference>
<dbReference type="Gene3D" id="2.60.40.2030">
    <property type="match status" value="6"/>
</dbReference>
<dbReference type="SUPFAM" id="SSF51261">
    <property type="entry name" value="Duplicated hybrid motif"/>
    <property type="match status" value="1"/>
</dbReference>
<dbReference type="InterPro" id="IPR011055">
    <property type="entry name" value="Dup_hybrid_motif"/>
</dbReference>
<dbReference type="Gene3D" id="2.70.70.10">
    <property type="entry name" value="Glucose Permease (Domain IIA)"/>
    <property type="match status" value="1"/>
</dbReference>
<dbReference type="SUPFAM" id="SSF63825">
    <property type="entry name" value="YWTD domain"/>
    <property type="match status" value="1"/>
</dbReference>
<dbReference type="InterPro" id="IPR048165">
    <property type="entry name" value="Bluetail_dom"/>
</dbReference>
<keyword evidence="7" id="KW-0614">Plasmid</keyword>
<dbReference type="InterPro" id="IPR011049">
    <property type="entry name" value="Serralysin-like_metalloprot_C"/>
</dbReference>
<dbReference type="GO" id="GO:0008270">
    <property type="term" value="F:zinc ion binding"/>
    <property type="evidence" value="ECO:0007669"/>
    <property type="project" value="InterPro"/>
</dbReference>
<feature type="region of interest" description="Disordered" evidence="5">
    <location>
        <begin position="3330"/>
        <end position="3352"/>
    </location>
</feature>
<proteinExistence type="inferred from homology"/>
<dbReference type="SUPFAM" id="SSF101908">
    <property type="entry name" value="Putative isomerase YbhE"/>
    <property type="match status" value="1"/>
</dbReference>
<dbReference type="PRINTS" id="PR00313">
    <property type="entry name" value="CABNDNGRPT"/>
</dbReference>
<dbReference type="GO" id="GO:0016020">
    <property type="term" value="C:membrane"/>
    <property type="evidence" value="ECO:0007669"/>
    <property type="project" value="InterPro"/>
</dbReference>
<dbReference type="SUPFAM" id="SSF49313">
    <property type="entry name" value="Cadherin-like"/>
    <property type="match status" value="3"/>
</dbReference>
<dbReference type="InterPro" id="IPR016047">
    <property type="entry name" value="M23ase_b-sheet_dom"/>
</dbReference>
<sequence length="3503" mass="368139">MGTYDTPGKANKVVVVGNLAYVADLYQGLQIIDISNPNSPILKGTYNTSGAGGIAFYDASGSTHDVKIVGNYAYIADGYNGLQIIDITNPASPVLKGRYDTPSYAHSVTVVGNLAYVADELSGLQIIDITNPAAPVSKGTYDTTGAAYSVTVAGNYAYVADWESSELQVIEITKSIAPILKSTYKTSGSPWEVAVKGNYAYVAQHNGNLDIINISNPNSLTKVGSYKMADSAYGITIVNNLAYIAANNAGVQVLDISNPVTPILKGSYDTTGKAVGVSVVGNSVYVADWQSGLQILNVNPNDWSQPAPTDITLSNNSVAENLKVGSLVGTLASVNPVSSETFSYSLVNGEGDNDNNLFTIQGNQLLTNKIFDYENQKSCSIRIRTSTGKGLSYTEQFTINVTNQKEIIHRATYNTPGLDLSVKAVGNLAYVAAWDVGLQIIDISNPSAPSVISTFNTPGSARRVTGIGNYAYVADGSLGLQIIDISNPLAPTLSGSYDTSGFAHGLTVVDNYVYVADSGAGLQIIDISNPNAPFLKGTIDTFGSAREVKIVGNYAYVADENAGLAIIDISNKTTPRLVGTYNTPGSAFDLEIVGNLAYIADETAGLQIIDISNKTAPTLVGSYDTSGDTQEIAVVGDYAFLADGKLGLQIINIFNPTAPILEANYKTPNSSNSIKVVGNLVYIANDGQGLQIFDVKEFITSGPTDIILSNNAIAENQPIGTVVGSFNPDGDNVFTYSLVTGTGAEDNALFTIQGNQLKTNSIFDYEQKNSYSIRVKSTDSKGLSYEKQLTIKIDDIGGITFKGTYNTPGAAWKLKIKGNYAYVSDWQCGLQVIDISNPNNPILKANLDTSGESRGLAVVGNLVYVADGSSGLQIMDISNPLSPIQLGNYKTSGHAWDVKVVGNLAYVAAHDSGLQIIDISNPNSPFLVGSYNTSGFSVGVNIVGNVAYVADWYAGLQIFDITNPISPILKKTVSTSNNVRSIVTVDNYAYVSHWQAGLQILDITNPFSPVVKGTYYTPGTIYDIAIEGKYLYLADGLTGIQIFDISNPSTPVLKAIYDTPGEAIGVSVINNQIYVTDNQSGLQILELNPNEWSNQTPTDITLSNNSIPENQAPGTIIGTFNTTDTDLNYTFGYSLVPGVGDTDNASFTLDGNQLKTNKILDYESKTSYSIRVRTTRQGGLSYEEQFTINLTNLSDLSLKGSYDTPGHAWDVKVVGNLAYIADHTSGLQILDITNPASPTLKGTYDTPHLANEIAISDNYAYVADWDSGLQIIDITNPAAPTLKGTYKTPGAALAITVVGQIAYVGSHSSGLEILDISNKTAPVKVGTYTVSNTKAVTVVNNLAYLVNDGLGLHIVDITNPTSPVLKGTYNAPSYAKGLQVVGNYAYVVDQIFGLQIIDVTNPASPVLVGSYDTPGYANGIQVVGNLAFIADDWSGLQVIDISNKTAPTLKATYDTPYTAQSVSVVGSNAYVADAWSGLQIIDVSSVINSSQLKTVVGNNSVTTNQSVATTSGINQINVNSNDAIIFSSNTINSSNNTFTLTPNSTTTSEVTVAATTPSGDYQIDGILRGEKEKWNFSWGNRKLTYSFYSHSVFNGDYSGGQTGVEEVSEGVKNNYRKIFNWLENVINIDFVEVTESPNNYGRIRIVPSSSGYASAFGPTEDELYTVASDIYLNQTFDRLGDGNGFQESAGYHGYAALIHELGHALGINHPNAKDVLIPPEELHYDHTLMGGYGGGVAPGTFMSYDLKALQYLYGAKQYNETNTTYQFSARTDKFSVNGQTFLESPYQLKQLLWDSGGLDTFDFSNLTPNTSGYHLDLTPGGILTPQSDYNAGTYTVNGVTYYTSNYGTVIAYNVLIENVINSSSNDEIFANSAANTFKGYSPTRQTGNDIYWNTDSNDTLDLSAYYSSDVTQTKNGNDLLLKLAQNGTITVKNYYQGNPINLLLNTLPKPSLSINDVTVVEGNNGITKAIFTVSLSSPSTSLVTVDYNMADGTALAGLDYVAKPGTLTFNPGVSSQTITAYVYGDKLTEENETFFINLTNPTNATISDSQGIGIINNDNDSSKTGGLLVSPIGGIPYVDWTIVNYVDLDSSSGIIDYRGGKYTGDGHNGIDYGIAGSFAGMDKGISVNAAAAGTVIFVHDGEYDRYFGDNTGPLDKSNSIVIDHGNNIRTAYGHLKKDSITVKVGDTVVAGQPMGQVGSSGYSTGPHLHFVVYENGQPVETYLNPERWWATSVPYADDVFGSLAQGITNYVPTQAEFYNRPIDHKVFFQNEGAGQKAYFWSNLFGTDTGDNLDFYFYRPNGNLYSQIHWDATKYSFGWRMAGINLPNVPDLGEWQIDLRLNGTTLAKDSFTVVETNDSLPVITLAVNPSSVTEDGTTNLVYTFSRTGLMTNSLTVNYTVGGIAVFNSDYTSSGAASFGVGLGTVTFAPGASTATVIIDPIPDQAIETNETVALTLSSSVNYLIGTTTAVIGTINNDDNALPSITLAVNPTSVNEDGTTNLIYTFTRTGSTANALTVNFGVGGTATWNSDYTSSGAASFTSTSGTVTFAANSSTATVTIDPTSDTTIETNETVALTLSSSANYTVGTTSAVTGTILNDDVSLPNITLTVNPTSVNEDGTTNLIYTFTRTGSTANALTVNFGVGGSATFNSDYTSSGAASFTSTSGTVTFAANSSTATVTIDPTSDTTIETNETVALTLSSSANYTVGTTSAVTGTIINDDVSLPNITLTVNPTSVNEDGTTTLIYTFTRTGSTANALSVNFGVGGSATFNSDYTSSGAASFTSTSGTVTFAANSSTATLTIDPTSDTTIETNETVALTLSSSANYTVGTTSAVTGTIINDDVLPTITLAVSPTSVNEDGTTNLIYTFTRTGSTEGALSVNFGVGGSATFNNDYTSSGAASFSATTGSITFAANNNQASLTLNPTGDTTVESHETVSITLLDNTAYIKGTTAAVIATINNDDGDNNNNELIGGPGADNLDGQLGNDTMIGGDGNDTYTVDSSGDLIVENPNAGTDTVKTYLSYILGENLENLTLLGISNLNATGNNLNNSLTGNNGNNILTDSQGNDTLDGKGGDDTLIGGVGNDVYVVDSIHDVIIENTDEGIDSVNASVSYTLSANLEKLTLTGTGNINGVGNNLNNTLTGNSGNNTLIGYEGNDSLDGKGGNDTLIGGLENDVYIVDSIDDVITENSAEGTDSVNASVSYTLSANLEKLTLTGTGNLEGIGNSLDNTLTGNSGNNTLKGNEGNDSLDGKAGSDTLVGGSGNDVYTVDHINDVITENLAEGTDSVNASVSFTLGDNLENLTLTGSSNLTGTGNSSNNTLTGNTGANILSAGGGNDSVNGGNGDDTLYGGEGNNTLVGGAGNDVFEGGNGDDRLTGGAGSDSFTGGGGVNTFVINPLTDSLLANFDRIGDLKIGVDFIDGSSAVGAVSVMKLGEVTQLSEVAIASVFNSTNFVKNGAAIFTFVEGSTTRTFLALNDSTAGFSASTDAIIEITGYTGELSNLAII</sequence>
<dbReference type="EMBL" id="CP002199">
    <property type="protein sequence ID" value="ADN17490.1"/>
    <property type="molecule type" value="Genomic_DNA"/>
</dbReference>
<dbReference type="SUPFAM" id="SSF55486">
    <property type="entry name" value="Metalloproteases ('zincins'), catalytic domain"/>
    <property type="match status" value="1"/>
</dbReference>
<feature type="domain" description="Cadherin" evidence="6">
    <location>
        <begin position="1106"/>
        <end position="1207"/>
    </location>
</feature>